<evidence type="ECO:0000256" key="1">
    <source>
        <dbReference type="SAM" id="Phobius"/>
    </source>
</evidence>
<gene>
    <name evidence="2" type="ordered locus">Ahos_2049</name>
</gene>
<keyword evidence="3" id="KW-1185">Reference proteome</keyword>
<evidence type="ECO:0000313" key="3">
    <source>
        <dbReference type="Proteomes" id="UP000008458"/>
    </source>
</evidence>
<keyword evidence="1" id="KW-1133">Transmembrane helix</keyword>
<feature type="transmembrane region" description="Helical" evidence="1">
    <location>
        <begin position="92"/>
        <end position="115"/>
    </location>
</feature>
<proteinExistence type="predicted"/>
<evidence type="ECO:0000313" key="2">
    <source>
        <dbReference type="EMBL" id="AEE94920.1"/>
    </source>
</evidence>
<name>F4B896_ACIHW</name>
<dbReference type="KEGG" id="aho:Ahos_2049"/>
<accession>F4B896</accession>
<feature type="transmembrane region" description="Helical" evidence="1">
    <location>
        <begin position="52"/>
        <end position="80"/>
    </location>
</feature>
<protein>
    <recommendedName>
        <fullName evidence="4">Conjugative plasmid protein (PARN3)</fullName>
    </recommendedName>
</protein>
<organism evidence="2 3">
    <name type="scientific">Acidianus hospitalis (strain W1)</name>
    <dbReference type="NCBI Taxonomy" id="933801"/>
    <lineage>
        <taxon>Archaea</taxon>
        <taxon>Thermoproteota</taxon>
        <taxon>Thermoprotei</taxon>
        <taxon>Sulfolobales</taxon>
        <taxon>Sulfolobaceae</taxon>
        <taxon>Acidianus</taxon>
    </lineage>
</organism>
<dbReference type="EMBL" id="CP002535">
    <property type="protein sequence ID" value="AEE94920.1"/>
    <property type="molecule type" value="Genomic_DNA"/>
</dbReference>
<reference evidence="2 3" key="1">
    <citation type="journal article" date="2011" name="Extremophiles">
        <title>Genomic analysis of Acidianus hospitalis W1 a host for studying crenarchaeal virus and plasmid life cycles.</title>
        <authorList>
            <person name="You X.Y."/>
            <person name="Liu C."/>
            <person name="Wang S.Y."/>
            <person name="Jiang C.Y."/>
            <person name="Shah S.A."/>
            <person name="Prangishvili D."/>
            <person name="She Q."/>
            <person name="Liu S.J."/>
            <person name="Garrett R.A."/>
        </authorList>
    </citation>
    <scope>NUCLEOTIDE SEQUENCE [LARGE SCALE GENOMIC DNA]</scope>
    <source>
        <strain evidence="2 3">W1</strain>
    </source>
</reference>
<sequence length="207" mass="23331">MTMRKFNYNEIVILNPLQTRYQMMSSRVLIPLYAAANDGIYRMNRAKRIKGFTVTLGITIGIIVLAFLVIFGIYFVFLSLSLTLPASFTDPVYWIPTLIGVGLVAGSVFGIIKLVKIGKRFGKIANELEGELVVSWSQVKTITVMNVRQENVANRPSLVLNIIAPTYKEIGDWHVLTTDGRDITIPNVDDPQNKLNYVKNRFNLNFS</sequence>
<dbReference type="AlphaFoldDB" id="F4B896"/>
<dbReference type="eggNOG" id="arCOG07296">
    <property type="taxonomic scope" value="Archaea"/>
</dbReference>
<keyword evidence="1" id="KW-0812">Transmembrane</keyword>
<evidence type="ECO:0008006" key="4">
    <source>
        <dbReference type="Google" id="ProtNLM"/>
    </source>
</evidence>
<dbReference type="HOGENOM" id="CLU_1363703_0_0_2"/>
<dbReference type="Proteomes" id="UP000008458">
    <property type="component" value="Chromosome"/>
</dbReference>
<reference key="2">
    <citation type="journal article" date="2011" name="Extremophiles">
        <title>Genomic analyses of Acidianus hospitalis W1 a host for studying crenarchaeal virus and plasmid life cycles.</title>
        <authorList>
            <person name="You X.Y."/>
            <person name="Liu C."/>
            <person name="Wang S.Y."/>
            <person name="Jiang C.Y."/>
            <person name="Shah S.A."/>
            <person name="Prangishvili D."/>
            <person name="Liu S.J."/>
            <person name="Garrett R.A."/>
        </authorList>
    </citation>
    <scope>NUCLEOTIDE SEQUENCE</scope>
    <source>
        <strain>W1</strain>
    </source>
</reference>
<keyword evidence="1" id="KW-0472">Membrane</keyword>